<evidence type="ECO:0000256" key="1">
    <source>
        <dbReference type="ARBA" id="ARBA00006091"/>
    </source>
</evidence>
<feature type="region of interest" description="Disordered" evidence="3">
    <location>
        <begin position="51"/>
        <end position="86"/>
    </location>
</feature>
<dbReference type="GO" id="GO:0000214">
    <property type="term" value="C:tRNA-intron endonuclease complex"/>
    <property type="evidence" value="ECO:0007669"/>
    <property type="project" value="InterPro"/>
</dbReference>
<dbReference type="GO" id="GO:0003676">
    <property type="term" value="F:nucleic acid binding"/>
    <property type="evidence" value="ECO:0007669"/>
    <property type="project" value="InterPro"/>
</dbReference>
<dbReference type="GO" id="GO:0000379">
    <property type="term" value="P:tRNA-type intron splice site recognition and cleavage"/>
    <property type="evidence" value="ECO:0007669"/>
    <property type="project" value="InterPro"/>
</dbReference>
<name>A0AAD6NJM5_DREDA</name>
<proteinExistence type="inferred from homology"/>
<dbReference type="Pfam" id="PF09631">
    <property type="entry name" value="Sen15"/>
    <property type="match status" value="1"/>
</dbReference>
<organism evidence="5 6">
    <name type="scientific">Drechslerella dactyloides</name>
    <name type="common">Nematode-trapping fungus</name>
    <name type="synonym">Arthrobotrys dactyloides</name>
    <dbReference type="NCBI Taxonomy" id="74499"/>
    <lineage>
        <taxon>Eukaryota</taxon>
        <taxon>Fungi</taxon>
        <taxon>Dikarya</taxon>
        <taxon>Ascomycota</taxon>
        <taxon>Pezizomycotina</taxon>
        <taxon>Orbiliomycetes</taxon>
        <taxon>Orbiliales</taxon>
        <taxon>Orbiliaceae</taxon>
        <taxon>Drechslerella</taxon>
    </lineage>
</organism>
<dbReference type="Proteomes" id="UP001221413">
    <property type="component" value="Unassembled WGS sequence"/>
</dbReference>
<feature type="domain" description="tRNA-splicing endonuclease subunit Sen15" evidence="4">
    <location>
        <begin position="20"/>
        <end position="153"/>
    </location>
</feature>
<reference evidence="5" key="1">
    <citation type="submission" date="2023-01" db="EMBL/GenBank/DDBJ databases">
        <title>The chitinases involved in constricting ring structure development in the nematode-trapping fungus Drechslerella dactyloides.</title>
        <authorList>
            <person name="Wang R."/>
            <person name="Zhang L."/>
            <person name="Tang P."/>
            <person name="Li S."/>
            <person name="Liang L."/>
        </authorList>
    </citation>
    <scope>NUCLEOTIDE SEQUENCE</scope>
    <source>
        <strain evidence="5">YMF1.00031</strain>
    </source>
</reference>
<dbReference type="PANTHER" id="PTHR28518">
    <property type="entry name" value="TRNA-SPLICING ENDONUCLEASE SUBUNIT SEN15"/>
    <property type="match status" value="1"/>
</dbReference>
<sequence>MASDPDPDHLANLRNLRSVVEDNLRLQHYWTDLTMLDTVADVQGGNIDGGSDAPLLRPMIHGRPPEQLYDPEHAASNSSTGKAPKPTPELEYVFPVHIDELFSLRKWAAVFDSLPKPHEGAERRKRIVVAVVSGDSTVVYYIMHDGIVKPRQN</sequence>
<dbReference type="Gene3D" id="3.40.1350.10">
    <property type="match status" value="1"/>
</dbReference>
<dbReference type="PANTHER" id="PTHR28518:SF1">
    <property type="entry name" value="TRNA-SPLICING ENDONUCLEASE SUBUNIT SEN15"/>
    <property type="match status" value="1"/>
</dbReference>
<comment type="caution">
    <text evidence="5">The sequence shown here is derived from an EMBL/GenBank/DDBJ whole genome shotgun (WGS) entry which is preliminary data.</text>
</comment>
<protein>
    <recommendedName>
        <fullName evidence="4">tRNA-splicing endonuclease subunit Sen15 domain-containing protein</fullName>
    </recommendedName>
</protein>
<keyword evidence="2" id="KW-0819">tRNA processing</keyword>
<dbReference type="InterPro" id="IPR011856">
    <property type="entry name" value="tRNA_endonuc-like_dom_sf"/>
</dbReference>
<evidence type="ECO:0000313" key="5">
    <source>
        <dbReference type="EMBL" id="KAJ6259208.1"/>
    </source>
</evidence>
<dbReference type="AlphaFoldDB" id="A0AAD6NJM5"/>
<evidence type="ECO:0000313" key="6">
    <source>
        <dbReference type="Proteomes" id="UP001221413"/>
    </source>
</evidence>
<keyword evidence="6" id="KW-1185">Reference proteome</keyword>
<dbReference type="InterPro" id="IPR042777">
    <property type="entry name" value="Sen15_fungi"/>
</dbReference>
<comment type="similarity">
    <text evidence="1">Belongs to the SEN15 family.</text>
</comment>
<evidence type="ECO:0000259" key="4">
    <source>
        <dbReference type="Pfam" id="PF09631"/>
    </source>
</evidence>
<evidence type="ECO:0000256" key="2">
    <source>
        <dbReference type="ARBA" id="ARBA00022694"/>
    </source>
</evidence>
<accession>A0AAD6NJM5</accession>
<dbReference type="SUPFAM" id="SSF53032">
    <property type="entry name" value="tRNA-intron endonuclease catalytic domain-like"/>
    <property type="match status" value="1"/>
</dbReference>
<dbReference type="EMBL" id="JAQGDS010000007">
    <property type="protein sequence ID" value="KAJ6259208.1"/>
    <property type="molecule type" value="Genomic_DNA"/>
</dbReference>
<dbReference type="InterPro" id="IPR036167">
    <property type="entry name" value="tRNA_intron_Endo_cat-like_sf"/>
</dbReference>
<gene>
    <name evidence="5" type="ORF">Dda_6106</name>
</gene>
<dbReference type="GO" id="GO:0000213">
    <property type="term" value="F:tRNA-intron lyase activity"/>
    <property type="evidence" value="ECO:0007669"/>
    <property type="project" value="TreeGrafter"/>
</dbReference>
<evidence type="ECO:0000256" key="3">
    <source>
        <dbReference type="SAM" id="MobiDB-lite"/>
    </source>
</evidence>
<dbReference type="InterPro" id="IPR018593">
    <property type="entry name" value="tRNA-endonuc_su_Sen15"/>
</dbReference>